<feature type="region of interest" description="Disordered" evidence="1">
    <location>
        <begin position="297"/>
        <end position="317"/>
    </location>
</feature>
<evidence type="ECO:0000313" key="3">
    <source>
        <dbReference type="Proteomes" id="UP000664940"/>
    </source>
</evidence>
<sequence length="317" mass="33953">MRPRPRTLQRSPGKSKFVFTWKPARLFTAAFSPAANGRSSPVPYRGEGRAQTIPAHRARESAVRRRRTTAVRPAACTRVSRELSSETGRPQSPHPVTARSYRMLEAPTCSAGEQPAVAEGVAGAGARQLRGHFSETRGWSFCRRRWWSRADGASDRRSCAREAGGARGWACAGTDGSRQGRFSGRAAGLQRGTRWRHQANECGGWASSVARRSLSQRHVSRPRSQPRRVNVFRKSKFLCLELKGLEVPNCKGSSGPLSVPSSTSTSVSLPSSGDAGAALVCGWGLAGLGVLPLGGLGALSQPPPRPLQTQGLTAVPP</sequence>
<dbReference type="AlphaFoldDB" id="A0A833ZCV1"/>
<reference evidence="2 3" key="1">
    <citation type="journal article" date="2020" name="Nature">
        <title>Six reference-quality genomes reveal evolution of bat adaptations.</title>
        <authorList>
            <person name="Jebb D."/>
            <person name="Huang Z."/>
            <person name="Pippel M."/>
            <person name="Hughes G.M."/>
            <person name="Lavrichenko K."/>
            <person name="Devanna P."/>
            <person name="Winkler S."/>
            <person name="Jermiin L.S."/>
            <person name="Skirmuntt E.C."/>
            <person name="Katzourakis A."/>
            <person name="Burkitt-Gray L."/>
            <person name="Ray D.A."/>
            <person name="Sullivan K.A.M."/>
            <person name="Roscito J.G."/>
            <person name="Kirilenko B.M."/>
            <person name="Davalos L.M."/>
            <person name="Corthals A.P."/>
            <person name="Power M.L."/>
            <person name="Jones G."/>
            <person name="Ransome R.D."/>
            <person name="Dechmann D.K.N."/>
            <person name="Locatelli A.G."/>
            <person name="Puechmaille S.J."/>
            <person name="Fedrigo O."/>
            <person name="Jarvis E.D."/>
            <person name="Hiller M."/>
            <person name="Vernes S.C."/>
            <person name="Myers E.W."/>
            <person name="Teeling E.C."/>
        </authorList>
    </citation>
    <scope>NUCLEOTIDE SEQUENCE [LARGE SCALE GENOMIC DNA]</scope>
    <source>
        <strain evidence="2">Bat1K_MPI-CBG_1</strain>
    </source>
</reference>
<feature type="compositionally biased region" description="Polar residues" evidence="1">
    <location>
        <begin position="307"/>
        <end position="317"/>
    </location>
</feature>
<gene>
    <name evidence="2" type="ORF">HJG60_008354</name>
</gene>
<evidence type="ECO:0000256" key="1">
    <source>
        <dbReference type="SAM" id="MobiDB-lite"/>
    </source>
</evidence>
<evidence type="ECO:0000313" key="2">
    <source>
        <dbReference type="EMBL" id="KAF6088531.1"/>
    </source>
</evidence>
<feature type="region of interest" description="Disordered" evidence="1">
    <location>
        <begin position="35"/>
        <end position="96"/>
    </location>
</feature>
<organism evidence="2 3">
    <name type="scientific">Phyllostomus discolor</name>
    <name type="common">pale spear-nosed bat</name>
    <dbReference type="NCBI Taxonomy" id="89673"/>
    <lineage>
        <taxon>Eukaryota</taxon>
        <taxon>Metazoa</taxon>
        <taxon>Chordata</taxon>
        <taxon>Craniata</taxon>
        <taxon>Vertebrata</taxon>
        <taxon>Euteleostomi</taxon>
        <taxon>Mammalia</taxon>
        <taxon>Eutheria</taxon>
        <taxon>Laurasiatheria</taxon>
        <taxon>Chiroptera</taxon>
        <taxon>Yangochiroptera</taxon>
        <taxon>Phyllostomidae</taxon>
        <taxon>Phyllostominae</taxon>
        <taxon>Phyllostomus</taxon>
    </lineage>
</organism>
<name>A0A833ZCV1_9CHIR</name>
<proteinExistence type="predicted"/>
<dbReference type="Proteomes" id="UP000664940">
    <property type="component" value="Unassembled WGS sequence"/>
</dbReference>
<accession>A0A833ZCV1</accession>
<dbReference type="EMBL" id="JABVXQ010000010">
    <property type="protein sequence ID" value="KAF6088531.1"/>
    <property type="molecule type" value="Genomic_DNA"/>
</dbReference>
<comment type="caution">
    <text evidence="2">The sequence shown here is derived from an EMBL/GenBank/DDBJ whole genome shotgun (WGS) entry which is preliminary data.</text>
</comment>
<protein>
    <submittedName>
        <fullName evidence="2">Uncharacterized protein</fullName>
    </submittedName>
</protein>